<dbReference type="GO" id="GO:0004674">
    <property type="term" value="F:protein serine/threonine kinase activity"/>
    <property type="evidence" value="ECO:0007669"/>
    <property type="project" value="UniProtKB-KW"/>
</dbReference>
<evidence type="ECO:0000256" key="11">
    <source>
        <dbReference type="ARBA" id="ARBA00047899"/>
    </source>
</evidence>
<evidence type="ECO:0000256" key="6">
    <source>
        <dbReference type="ARBA" id="ARBA00022777"/>
    </source>
</evidence>
<feature type="domain" description="Protein kinase" evidence="15">
    <location>
        <begin position="89"/>
        <end position="319"/>
    </location>
</feature>
<comment type="catalytic activity">
    <reaction evidence="11">
        <text>L-threonyl-[protein] + ATP = O-phospho-L-threonyl-[protein] + ADP + H(+)</text>
        <dbReference type="Rhea" id="RHEA:46608"/>
        <dbReference type="Rhea" id="RHEA-COMP:11060"/>
        <dbReference type="Rhea" id="RHEA-COMP:11605"/>
        <dbReference type="ChEBI" id="CHEBI:15378"/>
        <dbReference type="ChEBI" id="CHEBI:30013"/>
        <dbReference type="ChEBI" id="CHEBI:30616"/>
        <dbReference type="ChEBI" id="CHEBI:61977"/>
        <dbReference type="ChEBI" id="CHEBI:456216"/>
        <dbReference type="EC" id="2.7.11.1"/>
    </reaction>
</comment>
<dbReference type="InterPro" id="IPR017441">
    <property type="entry name" value="Protein_kinase_ATP_BS"/>
</dbReference>
<evidence type="ECO:0000259" key="15">
    <source>
        <dbReference type="PROSITE" id="PS50011"/>
    </source>
</evidence>
<dbReference type="Gene3D" id="1.10.510.10">
    <property type="entry name" value="Transferase(Phosphotransferase) domain 1"/>
    <property type="match status" value="1"/>
</dbReference>
<organism evidence="16 17">
    <name type="scientific">Agrilus planipennis</name>
    <name type="common">Emerald ash borer</name>
    <name type="synonym">Agrilus marcopoli</name>
    <dbReference type="NCBI Taxonomy" id="224129"/>
    <lineage>
        <taxon>Eukaryota</taxon>
        <taxon>Metazoa</taxon>
        <taxon>Ecdysozoa</taxon>
        <taxon>Arthropoda</taxon>
        <taxon>Hexapoda</taxon>
        <taxon>Insecta</taxon>
        <taxon>Pterygota</taxon>
        <taxon>Neoptera</taxon>
        <taxon>Endopterygota</taxon>
        <taxon>Coleoptera</taxon>
        <taxon>Polyphaga</taxon>
        <taxon>Elateriformia</taxon>
        <taxon>Buprestoidea</taxon>
        <taxon>Buprestidae</taxon>
        <taxon>Agrilinae</taxon>
        <taxon>Agrilus</taxon>
    </lineage>
</organism>
<dbReference type="Gene3D" id="3.30.200.20">
    <property type="entry name" value="Phosphorylase Kinase, domain 1"/>
    <property type="match status" value="1"/>
</dbReference>
<evidence type="ECO:0000313" key="17">
    <source>
        <dbReference type="RefSeq" id="XP_018332374.1"/>
    </source>
</evidence>
<comment type="similarity">
    <text evidence="10">Belongs to the protein kinase superfamily. Ser/Thr protein kinase family. GCN2 subfamily.</text>
</comment>
<protein>
    <recommendedName>
        <fullName evidence="1">non-specific serine/threonine protein kinase</fullName>
        <ecNumber evidence="1">2.7.11.1</ecNumber>
    </recommendedName>
</protein>
<sequence>MAARKRIKGNLSLTEVSTRQKHLTKKELELRNTCSGPVCPPVPMKLRRSNGKELFNFHDYAVPVYFQKEIPLSAIYKKELKLTYMEQVFENQVKVGEGSFGNVYRARSKEDNEYYAIKVAKNNHTSYSEKFGEVLRLEKIEEHERCVKYFLAWEEQGHLYIQLELCMTSLDKYAQQNHYIPEQQMWDILIDILEALKHLHNRNLIHLDIKPENIMITSEGIYKLGDFGLLLDLNEFKNKKNHHSSVNVSEGDSKYLAAEVLQEIYTTASDVFSLGISMLELATDLMLPTNGPLWHQLRSGIYPKLFEESKYFTINILAM</sequence>
<dbReference type="InterPro" id="IPR000719">
    <property type="entry name" value="Prot_kinase_dom"/>
</dbReference>
<dbReference type="PROSITE" id="PS00108">
    <property type="entry name" value="PROTEIN_KINASE_ST"/>
    <property type="match status" value="1"/>
</dbReference>
<dbReference type="InParanoid" id="A0A1W4X8M2"/>
<name>A0A1W4X8M2_AGRPL</name>
<keyword evidence="16" id="KW-1185">Reference proteome</keyword>
<dbReference type="STRING" id="224129.A0A1W4X8M2"/>
<evidence type="ECO:0000256" key="10">
    <source>
        <dbReference type="ARBA" id="ARBA00037982"/>
    </source>
</evidence>
<dbReference type="GO" id="GO:0051321">
    <property type="term" value="P:meiotic cell cycle"/>
    <property type="evidence" value="ECO:0007669"/>
    <property type="project" value="TreeGrafter"/>
</dbReference>
<dbReference type="PROSITE" id="PS50011">
    <property type="entry name" value="PROTEIN_KINASE_DOM"/>
    <property type="match status" value="1"/>
</dbReference>
<dbReference type="PROSITE" id="PS00107">
    <property type="entry name" value="PROTEIN_KINASE_ATP"/>
    <property type="match status" value="1"/>
</dbReference>
<reference evidence="17" key="1">
    <citation type="submission" date="2025-08" db="UniProtKB">
        <authorList>
            <consortium name="RefSeq"/>
        </authorList>
    </citation>
    <scope>IDENTIFICATION</scope>
    <source>
        <tissue evidence="17">Entire body</tissue>
    </source>
</reference>
<evidence type="ECO:0000256" key="7">
    <source>
        <dbReference type="ARBA" id="ARBA00022840"/>
    </source>
</evidence>
<gene>
    <name evidence="17" type="primary">LOC108741899</name>
</gene>
<keyword evidence="5 13" id="KW-0547">Nucleotide-binding</keyword>
<evidence type="ECO:0000256" key="5">
    <source>
        <dbReference type="ARBA" id="ARBA00022741"/>
    </source>
</evidence>
<proteinExistence type="inferred from homology"/>
<dbReference type="SMART" id="SM00220">
    <property type="entry name" value="S_TKc"/>
    <property type="match status" value="1"/>
</dbReference>
<evidence type="ECO:0000313" key="16">
    <source>
        <dbReference type="Proteomes" id="UP000192223"/>
    </source>
</evidence>
<evidence type="ECO:0000256" key="1">
    <source>
        <dbReference type="ARBA" id="ARBA00012513"/>
    </source>
</evidence>
<dbReference type="AlphaFoldDB" id="A0A1W4X8M2"/>
<dbReference type="GO" id="GO:0110031">
    <property type="term" value="P:negative regulation of G2/MI transition of meiotic cell cycle"/>
    <property type="evidence" value="ECO:0007669"/>
    <property type="project" value="TreeGrafter"/>
</dbReference>
<evidence type="ECO:0000256" key="9">
    <source>
        <dbReference type="ARBA" id="ARBA00023306"/>
    </source>
</evidence>
<evidence type="ECO:0000256" key="14">
    <source>
        <dbReference type="RuleBase" id="RU000304"/>
    </source>
</evidence>
<keyword evidence="7 13" id="KW-0067">ATP-binding</keyword>
<dbReference type="PANTHER" id="PTHR11042">
    <property type="entry name" value="EUKARYOTIC TRANSLATION INITIATION FACTOR 2-ALPHA KINASE EIF2-ALPHA KINASE -RELATED"/>
    <property type="match status" value="1"/>
</dbReference>
<dbReference type="Pfam" id="PF00069">
    <property type="entry name" value="Pkinase"/>
    <property type="match status" value="1"/>
</dbReference>
<dbReference type="InterPro" id="IPR011009">
    <property type="entry name" value="Kinase-like_dom_sf"/>
</dbReference>
<keyword evidence="4" id="KW-0479">Metal-binding</keyword>
<dbReference type="KEGG" id="apln:108741899"/>
<evidence type="ECO:0000256" key="2">
    <source>
        <dbReference type="ARBA" id="ARBA00022527"/>
    </source>
</evidence>
<keyword evidence="2 14" id="KW-0723">Serine/threonine-protein kinase</keyword>
<dbReference type="Proteomes" id="UP000192223">
    <property type="component" value="Unplaced"/>
</dbReference>
<feature type="binding site" evidence="13">
    <location>
        <position position="118"/>
    </location>
    <ligand>
        <name>ATP</name>
        <dbReference type="ChEBI" id="CHEBI:30616"/>
    </ligand>
</feature>
<dbReference type="GeneID" id="108741899"/>
<dbReference type="GO" id="GO:0005634">
    <property type="term" value="C:nucleus"/>
    <property type="evidence" value="ECO:0007669"/>
    <property type="project" value="TreeGrafter"/>
</dbReference>
<dbReference type="InterPro" id="IPR050339">
    <property type="entry name" value="CC_SR_Kinase"/>
</dbReference>
<dbReference type="InterPro" id="IPR008271">
    <property type="entry name" value="Ser/Thr_kinase_AS"/>
</dbReference>
<evidence type="ECO:0000256" key="13">
    <source>
        <dbReference type="PROSITE-ProRule" id="PRU10141"/>
    </source>
</evidence>
<keyword evidence="8" id="KW-0460">Magnesium</keyword>
<evidence type="ECO:0000256" key="3">
    <source>
        <dbReference type="ARBA" id="ARBA00022679"/>
    </source>
</evidence>
<evidence type="ECO:0000256" key="12">
    <source>
        <dbReference type="ARBA" id="ARBA00048679"/>
    </source>
</evidence>
<keyword evidence="6 17" id="KW-0418">Kinase</keyword>
<dbReference type="GO" id="GO:0046872">
    <property type="term" value="F:metal ion binding"/>
    <property type="evidence" value="ECO:0007669"/>
    <property type="project" value="UniProtKB-KW"/>
</dbReference>
<dbReference type="RefSeq" id="XP_018332374.1">
    <property type="nucleotide sequence ID" value="XM_018476872.2"/>
</dbReference>
<dbReference type="PANTHER" id="PTHR11042:SF183">
    <property type="entry name" value="MEMBRANE-ASSOCIATED TYROSINE- AND THREONINE-SPECIFIC CDC2-INHIBITORY KINASE"/>
    <property type="match status" value="1"/>
</dbReference>
<dbReference type="GO" id="GO:0005524">
    <property type="term" value="F:ATP binding"/>
    <property type="evidence" value="ECO:0007669"/>
    <property type="project" value="UniProtKB-UniRule"/>
</dbReference>
<dbReference type="OrthoDB" id="5337378at2759"/>
<comment type="catalytic activity">
    <reaction evidence="12">
        <text>L-seryl-[protein] + ATP = O-phospho-L-seryl-[protein] + ADP + H(+)</text>
        <dbReference type="Rhea" id="RHEA:17989"/>
        <dbReference type="Rhea" id="RHEA-COMP:9863"/>
        <dbReference type="Rhea" id="RHEA-COMP:11604"/>
        <dbReference type="ChEBI" id="CHEBI:15378"/>
        <dbReference type="ChEBI" id="CHEBI:29999"/>
        <dbReference type="ChEBI" id="CHEBI:30616"/>
        <dbReference type="ChEBI" id="CHEBI:83421"/>
        <dbReference type="ChEBI" id="CHEBI:456216"/>
        <dbReference type="EC" id="2.7.11.1"/>
    </reaction>
</comment>
<dbReference type="GO" id="GO:0005737">
    <property type="term" value="C:cytoplasm"/>
    <property type="evidence" value="ECO:0007669"/>
    <property type="project" value="TreeGrafter"/>
</dbReference>
<keyword evidence="9" id="KW-0131">Cell cycle</keyword>
<accession>A0A1W4X8M2</accession>
<dbReference type="EC" id="2.7.11.1" evidence="1"/>
<evidence type="ECO:0000256" key="8">
    <source>
        <dbReference type="ARBA" id="ARBA00022842"/>
    </source>
</evidence>
<evidence type="ECO:0000256" key="4">
    <source>
        <dbReference type="ARBA" id="ARBA00022723"/>
    </source>
</evidence>
<dbReference type="SUPFAM" id="SSF56112">
    <property type="entry name" value="Protein kinase-like (PK-like)"/>
    <property type="match status" value="1"/>
</dbReference>
<keyword evidence="3" id="KW-0808">Transferase</keyword>